<evidence type="ECO:0000259" key="12">
    <source>
        <dbReference type="Pfam" id="PF21687"/>
    </source>
</evidence>
<dbReference type="Proteomes" id="UP000249165">
    <property type="component" value="Unassembled WGS sequence"/>
</dbReference>
<dbReference type="Gene3D" id="3.30.1300.30">
    <property type="entry name" value="GSPII I/J protein-like"/>
    <property type="match status" value="1"/>
</dbReference>
<evidence type="ECO:0000313" key="14">
    <source>
        <dbReference type="Proteomes" id="UP000249165"/>
    </source>
</evidence>
<evidence type="ECO:0000256" key="4">
    <source>
        <dbReference type="ARBA" id="ARBA00022475"/>
    </source>
</evidence>
<evidence type="ECO:0000256" key="7">
    <source>
        <dbReference type="ARBA" id="ARBA00022927"/>
    </source>
</evidence>
<comment type="similarity">
    <text evidence="2 10">Belongs to the GSP K family.</text>
</comment>
<dbReference type="SUPFAM" id="SSF158544">
    <property type="entry name" value="GspK insert domain-like"/>
    <property type="match status" value="1"/>
</dbReference>
<dbReference type="InterPro" id="IPR049031">
    <property type="entry name" value="T2SSK_SAM-like_1st"/>
</dbReference>
<dbReference type="SUPFAM" id="SSF54523">
    <property type="entry name" value="Pili subunits"/>
    <property type="match status" value="1"/>
</dbReference>
<reference evidence="13 14" key="1">
    <citation type="submission" date="2018-06" db="EMBL/GenBank/DDBJ databases">
        <title>Genomic Encyclopedia of Archaeal and Bacterial Type Strains, Phase II (KMG-II): from individual species to whole genera.</title>
        <authorList>
            <person name="Goeker M."/>
        </authorList>
    </citation>
    <scope>NUCLEOTIDE SEQUENCE [LARGE SCALE GENOMIC DNA]</scope>
    <source>
        <strain evidence="13 14">DSM 22011</strain>
    </source>
</reference>
<feature type="domain" description="T2SS protein K second SAM-like" evidence="11">
    <location>
        <begin position="200"/>
        <end position="250"/>
    </location>
</feature>
<dbReference type="InterPro" id="IPR049179">
    <property type="entry name" value="T2SSK_SAM-like_2nd"/>
</dbReference>
<dbReference type="AlphaFoldDB" id="A0A327XZB0"/>
<keyword evidence="14" id="KW-1185">Reference proteome</keyword>
<organism evidence="13 14">
    <name type="scientific">Salipiger aestuarii</name>
    <dbReference type="NCBI Taxonomy" id="568098"/>
    <lineage>
        <taxon>Bacteria</taxon>
        <taxon>Pseudomonadati</taxon>
        <taxon>Pseudomonadota</taxon>
        <taxon>Alphaproteobacteria</taxon>
        <taxon>Rhodobacterales</taxon>
        <taxon>Roseobacteraceae</taxon>
        <taxon>Salipiger</taxon>
    </lineage>
</organism>
<evidence type="ECO:0000313" key="13">
    <source>
        <dbReference type="EMBL" id="RAK13196.1"/>
    </source>
</evidence>
<feature type="domain" description="T2SS protein K first SAM-like" evidence="12">
    <location>
        <begin position="98"/>
        <end position="194"/>
    </location>
</feature>
<evidence type="ECO:0000256" key="2">
    <source>
        <dbReference type="ARBA" id="ARBA00007246"/>
    </source>
</evidence>
<dbReference type="Pfam" id="PF03934">
    <property type="entry name" value="T2SSK"/>
    <property type="match status" value="1"/>
</dbReference>
<dbReference type="Gene3D" id="1.10.40.60">
    <property type="entry name" value="EpsJ-like"/>
    <property type="match status" value="2"/>
</dbReference>
<evidence type="ECO:0000256" key="1">
    <source>
        <dbReference type="ARBA" id="ARBA00004533"/>
    </source>
</evidence>
<dbReference type="InterPro" id="IPR038072">
    <property type="entry name" value="GspK_central_sf"/>
</dbReference>
<gene>
    <name evidence="13" type="ORF">ATI53_103925</name>
</gene>
<comment type="subcellular location">
    <subcellularLocation>
        <location evidence="1 10">Cell inner membrane</location>
    </subcellularLocation>
</comment>
<comment type="caution">
    <text evidence="13">The sequence shown here is derived from an EMBL/GenBank/DDBJ whole genome shotgun (WGS) entry which is preliminary data.</text>
</comment>
<keyword evidence="8" id="KW-1133">Transmembrane helix</keyword>
<evidence type="ECO:0000256" key="6">
    <source>
        <dbReference type="ARBA" id="ARBA00022692"/>
    </source>
</evidence>
<sequence>MKASPGFVLVNALVLVAALAALAVLLLARAEGGRQRLAGGIDAEQLTLNLDAFEALALARIARDDGHVDHADEAWAAPAATLRLDRGSVAGRIIDQQGRFNLNWLAGGTGGGMDGFRSDAFDRLCARLGVSSSANAALRAFLRPGGPADPGAYLLADPPSAPLGGSLLMVSQLRAVPGLPPRALARLAPHIAALDGASRLNINTATPQVLAAMLPTLSQPAIDRLISARSANPYTAVDAFLIDVGLARAGDEQQADDTPEQLSEDMISVRSDWFLALIDARIDTRSATRELLIERRALSEGPRIAWRVTVRP</sequence>
<dbReference type="InterPro" id="IPR005628">
    <property type="entry name" value="GspK"/>
</dbReference>
<dbReference type="GO" id="GO:0009306">
    <property type="term" value="P:protein secretion"/>
    <property type="evidence" value="ECO:0007669"/>
    <property type="project" value="InterPro"/>
</dbReference>
<evidence type="ECO:0000256" key="8">
    <source>
        <dbReference type="ARBA" id="ARBA00022989"/>
    </source>
</evidence>
<keyword evidence="4 10" id="KW-1003">Cell membrane</keyword>
<dbReference type="RefSeq" id="WP_111550944.1">
    <property type="nucleotide sequence ID" value="NZ_LIGK01000029.1"/>
</dbReference>
<accession>A0A327XZB0</accession>
<dbReference type="InterPro" id="IPR045584">
    <property type="entry name" value="Pilin-like"/>
</dbReference>
<dbReference type="PANTHER" id="PTHR38831">
    <property type="entry name" value="TYPE II SECRETION SYSTEM PROTEIN K"/>
    <property type="match status" value="1"/>
</dbReference>
<evidence type="ECO:0000256" key="9">
    <source>
        <dbReference type="ARBA" id="ARBA00023136"/>
    </source>
</evidence>
<keyword evidence="6" id="KW-0812">Transmembrane</keyword>
<keyword evidence="3 10" id="KW-0813">Transport</keyword>
<proteinExistence type="inferred from homology"/>
<keyword evidence="7" id="KW-0653">Protein transport</keyword>
<name>A0A327XZB0_9RHOB</name>
<evidence type="ECO:0000259" key="11">
    <source>
        <dbReference type="Pfam" id="PF03934"/>
    </source>
</evidence>
<dbReference type="EMBL" id="QLMG01000039">
    <property type="protein sequence ID" value="RAK13196.1"/>
    <property type="molecule type" value="Genomic_DNA"/>
</dbReference>
<keyword evidence="9 10" id="KW-0472">Membrane</keyword>
<evidence type="ECO:0000256" key="3">
    <source>
        <dbReference type="ARBA" id="ARBA00022448"/>
    </source>
</evidence>
<dbReference type="Pfam" id="PF21687">
    <property type="entry name" value="T2SSK_1st"/>
    <property type="match status" value="1"/>
</dbReference>
<dbReference type="PIRSF" id="PIRSF002786">
    <property type="entry name" value="XcpX"/>
    <property type="match status" value="1"/>
</dbReference>
<evidence type="ECO:0000256" key="5">
    <source>
        <dbReference type="ARBA" id="ARBA00022519"/>
    </source>
</evidence>
<keyword evidence="5 10" id="KW-0997">Cell inner membrane</keyword>
<dbReference type="PANTHER" id="PTHR38831:SF1">
    <property type="entry name" value="TYPE II SECRETION SYSTEM PROTEIN K-RELATED"/>
    <property type="match status" value="1"/>
</dbReference>
<dbReference type="OrthoDB" id="7860673at2"/>
<protein>
    <recommendedName>
        <fullName evidence="10">Type II secretion system protein K</fullName>
    </recommendedName>
</protein>
<dbReference type="NCBIfam" id="NF037980">
    <property type="entry name" value="T2SS_GspK"/>
    <property type="match status" value="1"/>
</dbReference>
<evidence type="ECO:0000256" key="10">
    <source>
        <dbReference type="PIRNR" id="PIRNR002786"/>
    </source>
</evidence>
<dbReference type="GO" id="GO:0005886">
    <property type="term" value="C:plasma membrane"/>
    <property type="evidence" value="ECO:0007669"/>
    <property type="project" value="UniProtKB-SubCell"/>
</dbReference>